<dbReference type="InterPro" id="IPR023772">
    <property type="entry name" value="DNA-bd_HTH_TetR-type_CS"/>
</dbReference>
<feature type="DNA-binding region" description="H-T-H motif" evidence="4">
    <location>
        <begin position="52"/>
        <end position="71"/>
    </location>
</feature>
<dbReference type="SUPFAM" id="SSF46689">
    <property type="entry name" value="Homeodomain-like"/>
    <property type="match status" value="1"/>
</dbReference>
<dbReference type="RefSeq" id="WP_141167177.1">
    <property type="nucleotide sequence ID" value="NZ_VHLH01000020.1"/>
</dbReference>
<evidence type="ECO:0000256" key="1">
    <source>
        <dbReference type="ARBA" id="ARBA00023015"/>
    </source>
</evidence>
<reference evidence="7 8" key="1">
    <citation type="submission" date="2019-06" db="EMBL/GenBank/DDBJ databases">
        <authorList>
            <person name="Li M."/>
        </authorList>
    </citation>
    <scope>NUCLEOTIDE SEQUENCE [LARGE SCALE GENOMIC DNA]</scope>
    <source>
        <strain evidence="7 8">BGMRC6574</strain>
    </source>
</reference>
<evidence type="ECO:0000256" key="3">
    <source>
        <dbReference type="ARBA" id="ARBA00023163"/>
    </source>
</evidence>
<gene>
    <name evidence="7" type="ORF">FJU11_11390</name>
</gene>
<evidence type="ECO:0000313" key="8">
    <source>
        <dbReference type="Proteomes" id="UP000320314"/>
    </source>
</evidence>
<dbReference type="PRINTS" id="PR00455">
    <property type="entry name" value="HTHTETR"/>
</dbReference>
<dbReference type="InterPro" id="IPR001647">
    <property type="entry name" value="HTH_TetR"/>
</dbReference>
<organism evidence="7 8">
    <name type="scientific">Pararhizobium mangrovi</name>
    <dbReference type="NCBI Taxonomy" id="2590452"/>
    <lineage>
        <taxon>Bacteria</taxon>
        <taxon>Pseudomonadati</taxon>
        <taxon>Pseudomonadota</taxon>
        <taxon>Alphaproteobacteria</taxon>
        <taxon>Hyphomicrobiales</taxon>
        <taxon>Rhizobiaceae</taxon>
        <taxon>Rhizobium/Agrobacterium group</taxon>
        <taxon>Pararhizobium</taxon>
    </lineage>
</organism>
<dbReference type="PANTHER" id="PTHR30055">
    <property type="entry name" value="HTH-TYPE TRANSCRIPTIONAL REGULATOR RUTR"/>
    <property type="match status" value="1"/>
</dbReference>
<dbReference type="InterPro" id="IPR009057">
    <property type="entry name" value="Homeodomain-like_sf"/>
</dbReference>
<keyword evidence="2 4" id="KW-0238">DNA-binding</keyword>
<dbReference type="InterPro" id="IPR050109">
    <property type="entry name" value="HTH-type_TetR-like_transc_reg"/>
</dbReference>
<dbReference type="PANTHER" id="PTHR30055:SF146">
    <property type="entry name" value="HTH-TYPE TRANSCRIPTIONAL DUAL REGULATOR CECR"/>
    <property type="match status" value="1"/>
</dbReference>
<dbReference type="AlphaFoldDB" id="A0A506U3H2"/>
<dbReference type="FunFam" id="1.10.10.60:FF:000141">
    <property type="entry name" value="TetR family transcriptional regulator"/>
    <property type="match status" value="1"/>
</dbReference>
<evidence type="ECO:0000259" key="6">
    <source>
        <dbReference type="PROSITE" id="PS50977"/>
    </source>
</evidence>
<keyword evidence="3" id="KW-0804">Transcription</keyword>
<accession>A0A506U3H2</accession>
<dbReference type="InterPro" id="IPR039536">
    <property type="entry name" value="TetR_C_Proteobacteria"/>
</dbReference>
<evidence type="ECO:0000256" key="5">
    <source>
        <dbReference type="SAM" id="MobiDB-lite"/>
    </source>
</evidence>
<proteinExistence type="predicted"/>
<feature type="region of interest" description="Disordered" evidence="5">
    <location>
        <begin position="1"/>
        <end position="25"/>
    </location>
</feature>
<sequence>MANVSDDTMQGKGCGQRGRAGRHAAGCDPVKRDQILNGAYAVFSRMGFDAASMNDITREANVSKGTIYVYFESKEDLFEALVDRERDLLFRDMHTALEGDDSVPAKLRRFGKILTRLITSDKVIQAQRIVIGVSERMPALGASFYKKGPRQGKQLLTDFLEQQVSAGLLAIDDIDLASYQFAELCLAGLFRRRIFAEMPKPPSHAEIERNVDGALRVFLAAYATSACPNA</sequence>
<dbReference type="Pfam" id="PF14246">
    <property type="entry name" value="TetR_C_7"/>
    <property type="match status" value="1"/>
</dbReference>
<dbReference type="OrthoDB" id="9816431at2"/>
<evidence type="ECO:0000256" key="2">
    <source>
        <dbReference type="ARBA" id="ARBA00023125"/>
    </source>
</evidence>
<dbReference type="Gene3D" id="1.10.10.60">
    <property type="entry name" value="Homeodomain-like"/>
    <property type="match status" value="1"/>
</dbReference>
<dbReference type="EMBL" id="VHLH01000020">
    <property type="protein sequence ID" value="TPW27584.1"/>
    <property type="molecule type" value="Genomic_DNA"/>
</dbReference>
<dbReference type="Proteomes" id="UP000320314">
    <property type="component" value="Unassembled WGS sequence"/>
</dbReference>
<name>A0A506U3H2_9HYPH</name>
<protein>
    <submittedName>
        <fullName evidence="7">TetR/AcrR family transcriptional regulator</fullName>
    </submittedName>
</protein>
<dbReference type="Pfam" id="PF00440">
    <property type="entry name" value="TetR_N"/>
    <property type="match status" value="1"/>
</dbReference>
<dbReference type="GO" id="GO:0000976">
    <property type="term" value="F:transcription cis-regulatory region binding"/>
    <property type="evidence" value="ECO:0007669"/>
    <property type="project" value="TreeGrafter"/>
</dbReference>
<evidence type="ECO:0000256" key="4">
    <source>
        <dbReference type="PROSITE-ProRule" id="PRU00335"/>
    </source>
</evidence>
<dbReference type="Gene3D" id="1.10.357.10">
    <property type="entry name" value="Tetracycline Repressor, domain 2"/>
    <property type="match status" value="1"/>
</dbReference>
<dbReference type="PROSITE" id="PS50977">
    <property type="entry name" value="HTH_TETR_2"/>
    <property type="match status" value="1"/>
</dbReference>
<keyword evidence="8" id="KW-1185">Reference proteome</keyword>
<dbReference type="PROSITE" id="PS01081">
    <property type="entry name" value="HTH_TETR_1"/>
    <property type="match status" value="1"/>
</dbReference>
<dbReference type="GO" id="GO:0003700">
    <property type="term" value="F:DNA-binding transcription factor activity"/>
    <property type="evidence" value="ECO:0007669"/>
    <property type="project" value="TreeGrafter"/>
</dbReference>
<comment type="caution">
    <text evidence="7">The sequence shown here is derived from an EMBL/GenBank/DDBJ whole genome shotgun (WGS) entry which is preliminary data.</text>
</comment>
<feature type="domain" description="HTH tetR-type" evidence="6">
    <location>
        <begin position="29"/>
        <end position="89"/>
    </location>
</feature>
<keyword evidence="1" id="KW-0805">Transcription regulation</keyword>
<evidence type="ECO:0000313" key="7">
    <source>
        <dbReference type="EMBL" id="TPW27584.1"/>
    </source>
</evidence>